<keyword evidence="2" id="KW-0479">Metal-binding</keyword>
<evidence type="ECO:0000313" key="12">
    <source>
        <dbReference type="RefSeq" id="XP_017022250.1"/>
    </source>
</evidence>
<dbReference type="GO" id="GO:0004252">
    <property type="term" value="F:serine-type endopeptidase activity"/>
    <property type="evidence" value="ECO:0007669"/>
    <property type="project" value="InterPro"/>
</dbReference>
<dbReference type="SMART" id="SM00020">
    <property type="entry name" value="Tryp_SPc"/>
    <property type="match status" value="1"/>
</dbReference>
<organism evidence="11 12">
    <name type="scientific">Drosophila kikkawai</name>
    <name type="common">Fruit fly</name>
    <dbReference type="NCBI Taxonomy" id="30033"/>
    <lineage>
        <taxon>Eukaryota</taxon>
        <taxon>Metazoa</taxon>
        <taxon>Ecdysozoa</taxon>
        <taxon>Arthropoda</taxon>
        <taxon>Hexapoda</taxon>
        <taxon>Insecta</taxon>
        <taxon>Pterygota</taxon>
        <taxon>Neoptera</taxon>
        <taxon>Endopterygota</taxon>
        <taxon>Diptera</taxon>
        <taxon>Brachycera</taxon>
        <taxon>Muscomorpha</taxon>
        <taxon>Ephydroidea</taxon>
        <taxon>Drosophilidae</taxon>
        <taxon>Drosophila</taxon>
        <taxon>Sophophora</taxon>
    </lineage>
</organism>
<dbReference type="GeneID" id="108074646"/>
<dbReference type="Pfam" id="PF00089">
    <property type="entry name" value="Trypsin"/>
    <property type="match status" value="1"/>
</dbReference>
<dbReference type="AlphaFoldDB" id="A0A6P4I299"/>
<gene>
    <name evidence="12 13 14" type="primary">LOC108074646</name>
</gene>
<dbReference type="InterPro" id="IPR043504">
    <property type="entry name" value="Peptidase_S1_PA_chymotrypsin"/>
</dbReference>
<reference evidence="11 14" key="2">
    <citation type="submission" date="2025-05" db="UniProtKB">
        <authorList>
            <consortium name="RefSeq"/>
        </authorList>
    </citation>
    <scope>NUCLEOTIDE SEQUENCE [LARGE SCALE GENOMIC DNA]</scope>
    <source>
        <strain evidence="11 14">14028-0561.14</strain>
        <tissue evidence="14">Whole fly</tissue>
    </source>
</reference>
<dbReference type="InterPro" id="IPR001314">
    <property type="entry name" value="Peptidase_S1A"/>
</dbReference>
<dbReference type="PROSITE" id="PS00134">
    <property type="entry name" value="TRYPSIN_HIS"/>
    <property type="match status" value="1"/>
</dbReference>
<dbReference type="GO" id="GO:0006508">
    <property type="term" value="P:proteolysis"/>
    <property type="evidence" value="ECO:0007669"/>
    <property type="project" value="UniProtKB-KW"/>
</dbReference>
<keyword evidence="4" id="KW-0720">Serine protease</keyword>
<keyword evidence="9" id="KW-0732">Signal</keyword>
<evidence type="ECO:0000313" key="14">
    <source>
        <dbReference type="RefSeq" id="XP_070140789.1"/>
    </source>
</evidence>
<dbReference type="PROSITE" id="PS50240">
    <property type="entry name" value="TRYPSIN_DOM"/>
    <property type="match status" value="1"/>
</dbReference>
<evidence type="ECO:0000313" key="11">
    <source>
        <dbReference type="Proteomes" id="UP001652661"/>
    </source>
</evidence>
<evidence type="ECO:0000313" key="13">
    <source>
        <dbReference type="RefSeq" id="XP_070140788.1"/>
    </source>
</evidence>
<dbReference type="SUPFAM" id="SSF50494">
    <property type="entry name" value="Trypsin-like serine proteases"/>
    <property type="match status" value="1"/>
</dbReference>
<dbReference type="InterPro" id="IPR018114">
    <property type="entry name" value="TRYPSIN_HIS"/>
</dbReference>
<keyword evidence="3" id="KW-0378">Hydrolase</keyword>
<evidence type="ECO:0000256" key="6">
    <source>
        <dbReference type="ARBA" id="ARBA00023145"/>
    </source>
</evidence>
<proteinExistence type="inferred from homology"/>
<feature type="signal peptide" evidence="9">
    <location>
        <begin position="1"/>
        <end position="17"/>
    </location>
</feature>
<accession>A0A6P4I299</accession>
<dbReference type="Gene3D" id="2.40.10.10">
    <property type="entry name" value="Trypsin-like serine proteases"/>
    <property type="match status" value="2"/>
</dbReference>
<keyword evidence="1" id="KW-0645">Protease</keyword>
<sequence>MKKRGGIIIMLFCVALGNRHDSVTFLDSNCGALTPIYTSDSSDSSNSKDTFRILNGGIGNMFGNPWMALIMTEYECTTRPGFRCVGACGGSLISPRFVLSAAHCRFSTSTTITLGAFDWTKPGPNSITVPANLQIRHPYYVNRDITFKNDIALYRLARAVRYTELIRPICLPTNFNPLDNITHLTASGWGKTEFGHMSNVLMTTTLEQHDRTKCSNTFIGTVDMSQICAGSSMSQACSGDSGGPITSVYPIDGTNRVIQLGIVSYGGPNCRTVGVFTNVMFYMNWIIEIAGKGKSVRTTPLPREYYSAHY</sequence>
<keyword evidence="11" id="KW-1185">Reference proteome</keyword>
<dbReference type="RefSeq" id="XP_017022250.1">
    <property type="nucleotide sequence ID" value="XM_017166761.1"/>
</dbReference>
<dbReference type="RefSeq" id="XP_070140789.1">
    <property type="nucleotide sequence ID" value="XM_070284688.1"/>
</dbReference>
<feature type="domain" description="Peptidase S1" evidence="10">
    <location>
        <begin position="53"/>
        <end position="291"/>
    </location>
</feature>
<dbReference type="PANTHER" id="PTHR24256">
    <property type="entry name" value="TRYPTASE-RELATED"/>
    <property type="match status" value="1"/>
</dbReference>
<dbReference type="Proteomes" id="UP001652661">
    <property type="component" value="Chromosome 2R"/>
</dbReference>
<evidence type="ECO:0000259" key="10">
    <source>
        <dbReference type="PROSITE" id="PS50240"/>
    </source>
</evidence>
<dbReference type="RefSeq" id="XP_070140788.1">
    <property type="nucleotide sequence ID" value="XM_070284687.1"/>
</dbReference>
<protein>
    <submittedName>
        <fullName evidence="12">Chymotrypsinogen B-like</fullName>
    </submittedName>
    <submittedName>
        <fullName evidence="13 14">Mast cell protease 1A-like</fullName>
    </submittedName>
</protein>
<keyword evidence="7" id="KW-1015">Disulfide bond</keyword>
<dbReference type="OrthoDB" id="5565075at2759"/>
<dbReference type="FunFam" id="2.40.10.10:FF:000078">
    <property type="entry name" value="Serine protease H137"/>
    <property type="match status" value="1"/>
</dbReference>
<comment type="similarity">
    <text evidence="8">Belongs to the peptidase S1 family. CLIP subfamily.</text>
</comment>
<evidence type="ECO:0000256" key="8">
    <source>
        <dbReference type="ARBA" id="ARBA00024195"/>
    </source>
</evidence>
<evidence type="ECO:0000256" key="4">
    <source>
        <dbReference type="ARBA" id="ARBA00022825"/>
    </source>
</evidence>
<dbReference type="InterPro" id="IPR009003">
    <property type="entry name" value="Peptidase_S1_PA"/>
</dbReference>
<evidence type="ECO:0000256" key="7">
    <source>
        <dbReference type="ARBA" id="ARBA00023157"/>
    </source>
</evidence>
<keyword evidence="6" id="KW-0865">Zymogen</keyword>
<reference evidence="12" key="1">
    <citation type="submission" date="2025-04" db="UniProtKB">
        <authorList>
            <consortium name="RefSeq"/>
        </authorList>
    </citation>
    <scope>IDENTIFICATION</scope>
    <source>
        <strain evidence="11 13">14028-0561.14</strain>
        <tissue evidence="13">Whole fly</tissue>
    </source>
</reference>
<dbReference type="InterPro" id="IPR051487">
    <property type="entry name" value="Ser/Thr_Proteases_Immune/Dev"/>
</dbReference>
<evidence type="ECO:0000256" key="3">
    <source>
        <dbReference type="ARBA" id="ARBA00022801"/>
    </source>
</evidence>
<feature type="chain" id="PRO_5028160495" evidence="9">
    <location>
        <begin position="18"/>
        <end position="310"/>
    </location>
</feature>
<evidence type="ECO:0000256" key="2">
    <source>
        <dbReference type="ARBA" id="ARBA00022723"/>
    </source>
</evidence>
<dbReference type="CDD" id="cd00190">
    <property type="entry name" value="Tryp_SPc"/>
    <property type="match status" value="1"/>
</dbReference>
<dbReference type="GO" id="GO:0046872">
    <property type="term" value="F:metal ion binding"/>
    <property type="evidence" value="ECO:0007669"/>
    <property type="project" value="UniProtKB-KW"/>
</dbReference>
<evidence type="ECO:0000256" key="5">
    <source>
        <dbReference type="ARBA" id="ARBA00022837"/>
    </source>
</evidence>
<dbReference type="InterPro" id="IPR001254">
    <property type="entry name" value="Trypsin_dom"/>
</dbReference>
<keyword evidence="5" id="KW-0106">Calcium</keyword>
<dbReference type="PRINTS" id="PR00722">
    <property type="entry name" value="CHYMOTRYPSIN"/>
</dbReference>
<name>A0A6P4I299_DROKI</name>
<evidence type="ECO:0000256" key="1">
    <source>
        <dbReference type="ARBA" id="ARBA00022670"/>
    </source>
</evidence>
<evidence type="ECO:0000256" key="9">
    <source>
        <dbReference type="SAM" id="SignalP"/>
    </source>
</evidence>